<dbReference type="EMBL" id="BGZK01001145">
    <property type="protein sequence ID" value="GBP72437.1"/>
    <property type="molecule type" value="Genomic_DNA"/>
</dbReference>
<comment type="caution">
    <text evidence="1">The sequence shown here is derived from an EMBL/GenBank/DDBJ whole genome shotgun (WGS) entry which is preliminary data.</text>
</comment>
<reference evidence="1 2" key="1">
    <citation type="journal article" date="2019" name="Commun. Biol.">
        <title>The bagworm genome reveals a unique fibroin gene that provides high tensile strength.</title>
        <authorList>
            <person name="Kono N."/>
            <person name="Nakamura H."/>
            <person name="Ohtoshi R."/>
            <person name="Tomita M."/>
            <person name="Numata K."/>
            <person name="Arakawa K."/>
        </authorList>
    </citation>
    <scope>NUCLEOTIDE SEQUENCE [LARGE SCALE GENOMIC DNA]</scope>
</reference>
<proteinExistence type="predicted"/>
<keyword evidence="2" id="KW-1185">Reference proteome</keyword>
<protein>
    <submittedName>
        <fullName evidence="1">Uncharacterized protein</fullName>
    </submittedName>
</protein>
<sequence>MQQTKVNARDAGDAAFDPEVLLPDSLSFAIRIAIRAGFQYRPGGCTWHEIGYRGGLNSSTPLMKLTVTARPHRFILTVMPHGSAGLGTCKEMDCNFCRFFETVHDCFRGIIRVSEGMPHLDTACSVPREAVDLSVPDFVNALLIAAVDSPKPALGLKDKLSVQVTRGNI</sequence>
<evidence type="ECO:0000313" key="2">
    <source>
        <dbReference type="Proteomes" id="UP000299102"/>
    </source>
</evidence>
<gene>
    <name evidence="1" type="ORF">EVAR_7096_1</name>
</gene>
<dbReference type="AlphaFoldDB" id="A0A4C1YD97"/>
<accession>A0A4C1YD97</accession>
<organism evidence="1 2">
    <name type="scientific">Eumeta variegata</name>
    <name type="common">Bagworm moth</name>
    <name type="synonym">Eumeta japonica</name>
    <dbReference type="NCBI Taxonomy" id="151549"/>
    <lineage>
        <taxon>Eukaryota</taxon>
        <taxon>Metazoa</taxon>
        <taxon>Ecdysozoa</taxon>
        <taxon>Arthropoda</taxon>
        <taxon>Hexapoda</taxon>
        <taxon>Insecta</taxon>
        <taxon>Pterygota</taxon>
        <taxon>Neoptera</taxon>
        <taxon>Endopterygota</taxon>
        <taxon>Lepidoptera</taxon>
        <taxon>Glossata</taxon>
        <taxon>Ditrysia</taxon>
        <taxon>Tineoidea</taxon>
        <taxon>Psychidae</taxon>
        <taxon>Oiketicinae</taxon>
        <taxon>Eumeta</taxon>
    </lineage>
</organism>
<evidence type="ECO:0000313" key="1">
    <source>
        <dbReference type="EMBL" id="GBP72437.1"/>
    </source>
</evidence>
<name>A0A4C1YD97_EUMVA</name>
<dbReference type="Proteomes" id="UP000299102">
    <property type="component" value="Unassembled WGS sequence"/>
</dbReference>